<evidence type="ECO:0000313" key="11">
    <source>
        <dbReference type="RefSeq" id="XP_065668593.1"/>
    </source>
</evidence>
<accession>A0ABM4D2V4</accession>
<dbReference type="Proteomes" id="UP001652625">
    <property type="component" value="Chromosome 12"/>
</dbReference>
<evidence type="ECO:0000256" key="5">
    <source>
        <dbReference type="ARBA" id="ARBA00021471"/>
    </source>
</evidence>
<protein>
    <recommendedName>
        <fullName evidence="5">Microtubule-associated protein Jupiter</fullName>
    </recommendedName>
</protein>
<name>A0ABM4D2V4_HYDVU</name>
<evidence type="ECO:0000256" key="9">
    <source>
        <dbReference type="SAM" id="MobiDB-lite"/>
    </source>
</evidence>
<evidence type="ECO:0000256" key="4">
    <source>
        <dbReference type="ARBA" id="ARBA00005344"/>
    </source>
</evidence>
<comment type="subcellular location">
    <subcellularLocation>
        <location evidence="3">Cytoplasm</location>
    </subcellularLocation>
    <subcellularLocation>
        <location evidence="2">Nucleus</location>
    </subcellularLocation>
</comment>
<dbReference type="PANTHER" id="PTHR34930:SF2">
    <property type="entry name" value="MICROTUBULE-ASSOCIATED PROTEIN JUPITER"/>
    <property type="match status" value="1"/>
</dbReference>
<proteinExistence type="inferred from homology"/>
<keyword evidence="7" id="KW-0597">Phosphoprotein</keyword>
<sequence>MTSTDYVQGINKMKKPATKVMAPPGGKTNINIFGGEEPQEEHVVNKGQALRNHSSVFASAEEPVVSVPEKPKVLETSQTQSTRKEVPPLNAHAEENPGKERPSTKVMAPPGGKTSINLFG</sequence>
<gene>
    <name evidence="11" type="primary">LOC101237901</name>
</gene>
<dbReference type="PANTHER" id="PTHR34930">
    <property type="entry name" value="GEO05313P1"/>
    <property type="match status" value="1"/>
</dbReference>
<feature type="compositionally biased region" description="Basic and acidic residues" evidence="9">
    <location>
        <begin position="82"/>
        <end position="103"/>
    </location>
</feature>
<evidence type="ECO:0000256" key="3">
    <source>
        <dbReference type="ARBA" id="ARBA00004496"/>
    </source>
</evidence>
<evidence type="ECO:0000256" key="7">
    <source>
        <dbReference type="ARBA" id="ARBA00022553"/>
    </source>
</evidence>
<reference evidence="11" key="1">
    <citation type="submission" date="2025-08" db="UniProtKB">
        <authorList>
            <consortium name="RefSeq"/>
        </authorList>
    </citation>
    <scope>IDENTIFICATION</scope>
</reference>
<feature type="region of interest" description="Disordered" evidence="9">
    <location>
        <begin position="70"/>
        <end position="120"/>
    </location>
</feature>
<dbReference type="InterPro" id="IPR033335">
    <property type="entry name" value="JUPITER"/>
</dbReference>
<keyword evidence="8" id="KW-0539">Nucleus</keyword>
<evidence type="ECO:0000256" key="2">
    <source>
        <dbReference type="ARBA" id="ARBA00004123"/>
    </source>
</evidence>
<comment type="similarity">
    <text evidence="4">Belongs to the MAP Jupiter family.</text>
</comment>
<dbReference type="GeneID" id="101237901"/>
<comment type="function">
    <text evidence="1">Binds to all microtubule populations.</text>
</comment>
<organism evidence="10 11">
    <name type="scientific">Hydra vulgaris</name>
    <name type="common">Hydra</name>
    <name type="synonym">Hydra attenuata</name>
    <dbReference type="NCBI Taxonomy" id="6087"/>
    <lineage>
        <taxon>Eukaryota</taxon>
        <taxon>Metazoa</taxon>
        <taxon>Cnidaria</taxon>
        <taxon>Hydrozoa</taxon>
        <taxon>Hydroidolina</taxon>
        <taxon>Anthoathecata</taxon>
        <taxon>Aplanulata</taxon>
        <taxon>Hydridae</taxon>
        <taxon>Hydra</taxon>
    </lineage>
</organism>
<keyword evidence="6" id="KW-0963">Cytoplasm</keyword>
<dbReference type="RefSeq" id="XP_065668593.1">
    <property type="nucleotide sequence ID" value="XM_065812521.1"/>
</dbReference>
<evidence type="ECO:0000256" key="8">
    <source>
        <dbReference type="ARBA" id="ARBA00023242"/>
    </source>
</evidence>
<evidence type="ECO:0000256" key="1">
    <source>
        <dbReference type="ARBA" id="ARBA00003805"/>
    </source>
</evidence>
<evidence type="ECO:0000256" key="6">
    <source>
        <dbReference type="ARBA" id="ARBA00022490"/>
    </source>
</evidence>
<evidence type="ECO:0000313" key="10">
    <source>
        <dbReference type="Proteomes" id="UP001652625"/>
    </source>
</evidence>
<keyword evidence="10" id="KW-1185">Reference proteome</keyword>